<dbReference type="EMBL" id="DUTP01000004">
    <property type="protein sequence ID" value="HHX99523.1"/>
    <property type="molecule type" value="Genomic_DNA"/>
</dbReference>
<feature type="domain" description="PEGA" evidence="2">
    <location>
        <begin position="54"/>
        <end position="114"/>
    </location>
</feature>
<keyword evidence="1" id="KW-1133">Transmembrane helix</keyword>
<keyword evidence="1" id="KW-0812">Transmembrane</keyword>
<gene>
    <name evidence="3" type="ORF">GX533_02510</name>
</gene>
<dbReference type="InterPro" id="IPR013229">
    <property type="entry name" value="PEGA"/>
</dbReference>
<keyword evidence="1" id="KW-0472">Membrane</keyword>
<dbReference type="Proteomes" id="UP000576550">
    <property type="component" value="Unassembled WGS sequence"/>
</dbReference>
<dbReference type="Gene3D" id="2.120.10.30">
    <property type="entry name" value="TolB, C-terminal domain"/>
    <property type="match status" value="1"/>
</dbReference>
<dbReference type="InterPro" id="IPR011042">
    <property type="entry name" value="6-blade_b-propeller_TolB-like"/>
</dbReference>
<accession>A0A832QGH3</accession>
<dbReference type="Pfam" id="PF08308">
    <property type="entry name" value="PEGA"/>
    <property type="match status" value="1"/>
</dbReference>
<proteinExistence type="predicted"/>
<organism evidence="3 4">
    <name type="scientific">Candidatus Dojkabacteria bacterium</name>
    <dbReference type="NCBI Taxonomy" id="2099670"/>
    <lineage>
        <taxon>Bacteria</taxon>
        <taxon>Candidatus Dojkabacteria</taxon>
    </lineage>
</organism>
<sequence length="512" mass="59346">MISKKKDKKTTSPTLIHYLPIISSILVVLLTITIFLLAKGYRIDFTKGEVKYTGAIVVKSQPSGATVTLNGENIGRTTKSKVVESGEYDVLVNKEKYREWKKKVSVVEEKPTQLFPWLIAEELKKYTIWDSKQIAEKVWINENRDVGLILLKDEEDTYSLWKYKIEKGLFDITSNPTKIWTTDNPNIEISLAPDGTLALLTIKKEDNKQEIYFVDTSSFNVEKENPIDFSYMKEPQLSWSKDSKYLIIETETEIFSYNHIDKTTRVLMKKTEGKTHVWTTSKKGVFYFLEETSQKEDKVYLYTLEAITLKELYKQTMLKEISMQKDLKYINYYRESLPTPVFFTNSPINTQTVGRIDSISVDENAGIVLISSETSSYLYNIKNGMYVMVSPYPTKFGDLSYNNRSIIFYSNDIIGIFTFDKDELDHMEELGSKIFTKEKDVENIQWISNSRYLSYSKDGIIYISEIDGENEYEIIPLDNTYFHTVKYSLDGLTVFGNDNEGNFCVDEYRLTN</sequence>
<comment type="caution">
    <text evidence="3">The sequence shown here is derived from an EMBL/GenBank/DDBJ whole genome shotgun (WGS) entry which is preliminary data.</text>
</comment>
<reference evidence="3 4" key="1">
    <citation type="journal article" date="2020" name="Biotechnol. Biofuels">
        <title>New insights from the biogas microbiome by comprehensive genome-resolved metagenomics of nearly 1600 species originating from multiple anaerobic digesters.</title>
        <authorList>
            <person name="Campanaro S."/>
            <person name="Treu L."/>
            <person name="Rodriguez-R L.M."/>
            <person name="Kovalovszki A."/>
            <person name="Ziels R.M."/>
            <person name="Maus I."/>
            <person name="Zhu X."/>
            <person name="Kougias P.G."/>
            <person name="Basile A."/>
            <person name="Luo G."/>
            <person name="Schluter A."/>
            <person name="Konstantinidis K.T."/>
            <person name="Angelidaki I."/>
        </authorList>
    </citation>
    <scope>NUCLEOTIDE SEQUENCE [LARGE SCALE GENOMIC DNA]</scope>
    <source>
        <strain evidence="3">AS05jafATM_89</strain>
    </source>
</reference>
<dbReference type="AlphaFoldDB" id="A0A832QGH3"/>
<name>A0A832QGH3_9BACT</name>
<evidence type="ECO:0000313" key="4">
    <source>
        <dbReference type="Proteomes" id="UP000576550"/>
    </source>
</evidence>
<dbReference type="SUPFAM" id="SSF69322">
    <property type="entry name" value="Tricorn protease domain 2"/>
    <property type="match status" value="1"/>
</dbReference>
<protein>
    <submittedName>
        <fullName evidence="3">PEGA domain-containing protein</fullName>
    </submittedName>
</protein>
<evidence type="ECO:0000313" key="3">
    <source>
        <dbReference type="EMBL" id="HHX99523.1"/>
    </source>
</evidence>
<feature type="transmembrane region" description="Helical" evidence="1">
    <location>
        <begin position="15"/>
        <end position="38"/>
    </location>
</feature>
<evidence type="ECO:0000256" key="1">
    <source>
        <dbReference type="SAM" id="Phobius"/>
    </source>
</evidence>
<evidence type="ECO:0000259" key="2">
    <source>
        <dbReference type="Pfam" id="PF08308"/>
    </source>
</evidence>